<accession>A0A377Q772</accession>
<dbReference type="EMBL" id="SMBT01000010">
    <property type="protein sequence ID" value="TCU84078.1"/>
    <property type="molecule type" value="Genomic_DNA"/>
</dbReference>
<dbReference type="InterPro" id="IPR029069">
    <property type="entry name" value="HotDog_dom_sf"/>
</dbReference>
<proteinExistence type="predicted"/>
<reference evidence="3 5" key="2">
    <citation type="submission" date="2019-03" db="EMBL/GenBank/DDBJ databases">
        <title>Genomic Encyclopedia of Type Strains, Phase IV (KMG-IV): sequencing the most valuable type-strain genomes for metagenomic binning, comparative biology and taxonomic classification.</title>
        <authorList>
            <person name="Goeker M."/>
        </authorList>
    </citation>
    <scope>NUCLEOTIDE SEQUENCE [LARGE SCALE GENOMIC DNA]</scope>
    <source>
        <strain evidence="3 5">DSM 3764</strain>
    </source>
</reference>
<evidence type="ECO:0000313" key="4">
    <source>
        <dbReference type="Proteomes" id="UP000255108"/>
    </source>
</evidence>
<evidence type="ECO:0000313" key="5">
    <source>
        <dbReference type="Proteomes" id="UP000295794"/>
    </source>
</evidence>
<name>A0A377Q772_9NEIS</name>
<dbReference type="SUPFAM" id="SSF54637">
    <property type="entry name" value="Thioesterase/thiol ester dehydrase-isomerase"/>
    <property type="match status" value="1"/>
</dbReference>
<dbReference type="EMBL" id="UGHR01000001">
    <property type="protein sequence ID" value="STQ89691.1"/>
    <property type="molecule type" value="Genomic_DNA"/>
</dbReference>
<dbReference type="InterPro" id="IPR012660">
    <property type="entry name" value="YiiD_C"/>
</dbReference>
<dbReference type="Pfam" id="PF09500">
    <property type="entry name" value="YiiD_C"/>
    <property type="match status" value="1"/>
</dbReference>
<feature type="domain" description="Thioesterase putative" evidence="1">
    <location>
        <begin position="8"/>
        <end position="143"/>
    </location>
</feature>
<organism evidence="2 4">
    <name type="scientific">Iodobacter fluviatilis</name>
    <dbReference type="NCBI Taxonomy" id="537"/>
    <lineage>
        <taxon>Bacteria</taxon>
        <taxon>Pseudomonadati</taxon>
        <taxon>Pseudomonadota</taxon>
        <taxon>Betaproteobacteria</taxon>
        <taxon>Neisseriales</taxon>
        <taxon>Chitinibacteraceae</taxon>
        <taxon>Iodobacter</taxon>
    </lineage>
</organism>
<keyword evidence="5" id="KW-1185">Reference proteome</keyword>
<dbReference type="AlphaFoldDB" id="A0A377Q772"/>
<reference evidence="2 4" key="1">
    <citation type="submission" date="2018-06" db="EMBL/GenBank/DDBJ databases">
        <authorList>
            <consortium name="Pathogen Informatics"/>
            <person name="Doyle S."/>
        </authorList>
    </citation>
    <scope>NUCLEOTIDE SEQUENCE [LARGE SCALE GENOMIC DNA]</scope>
    <source>
        <strain evidence="2 4">NCTC11159</strain>
    </source>
</reference>
<evidence type="ECO:0000259" key="1">
    <source>
        <dbReference type="Pfam" id="PF09500"/>
    </source>
</evidence>
<dbReference type="RefSeq" id="WP_165928732.1">
    <property type="nucleotide sequence ID" value="NZ_CAWOLO010000010.1"/>
</dbReference>
<evidence type="ECO:0000313" key="2">
    <source>
        <dbReference type="EMBL" id="STQ89691.1"/>
    </source>
</evidence>
<gene>
    <name evidence="3" type="ORF">EV682_11011</name>
    <name evidence="2" type="ORF">NCTC11159_00728</name>
</gene>
<evidence type="ECO:0000313" key="3">
    <source>
        <dbReference type="EMBL" id="TCU84078.1"/>
    </source>
</evidence>
<sequence length="144" mass="15778">MNDFSQRWTTRLHQGFPLLKAMQVQLLGDQSDWQLTAPYGPNQNDHHSAFGGSISTLATIAGWLWVSELAGPDIEVVIQTGSTHFLIPLQSDLIAKVCPPDASQTARFLQMLQRKGRARMALEITVGDATGKIAARFNAQYVAG</sequence>
<dbReference type="Proteomes" id="UP000255108">
    <property type="component" value="Unassembled WGS sequence"/>
</dbReference>
<protein>
    <submittedName>
        <fullName evidence="2">Putative thioesterase domain</fullName>
    </submittedName>
    <submittedName>
        <fullName evidence="3">Thioesterase domain-containing protein</fullName>
    </submittedName>
</protein>
<dbReference type="Proteomes" id="UP000295794">
    <property type="component" value="Unassembled WGS sequence"/>
</dbReference>
<dbReference type="Gene3D" id="3.10.129.10">
    <property type="entry name" value="Hotdog Thioesterase"/>
    <property type="match status" value="1"/>
</dbReference>